<dbReference type="Pfam" id="PF20414">
    <property type="entry name" value="DUF6698"/>
    <property type="match status" value="1"/>
</dbReference>
<dbReference type="OrthoDB" id="3231188at2759"/>
<protein>
    <submittedName>
        <fullName evidence="2">Uncharacterized protein</fullName>
    </submittedName>
</protein>
<dbReference type="Proteomes" id="UP000054166">
    <property type="component" value="Unassembled WGS sequence"/>
</dbReference>
<sequence length="262" mass="29512">MALLKNERFLYDHEPKTLKAALEGHLHNPCILKTLKCVLHGPAAVTNVTNKMLAFTATLDYFILSGKSEFTEQGASHNFRQFYDTRIKILQKESSKGPKAGERHKDLMKYFNEKLFPSDEAPDSDIDEEAMLLKAISDEENEGDKNEVNRDDENEGRENEGENRNGVKMDKYIMALFFPEEASYGFVPYQQNGDKCAFELPLTQVVDKEAWDAAKACDGHHKTPKDLPVTAWGADVDQPAFEIAEMGSRVLSELQAVETAAY</sequence>
<dbReference type="AlphaFoldDB" id="A0A0C3FDY2"/>
<feature type="region of interest" description="Disordered" evidence="1">
    <location>
        <begin position="136"/>
        <end position="165"/>
    </location>
</feature>
<name>A0A0C3FDY2_PILCF</name>
<dbReference type="EMBL" id="KN833019">
    <property type="protein sequence ID" value="KIM78114.1"/>
    <property type="molecule type" value="Genomic_DNA"/>
</dbReference>
<feature type="compositionally biased region" description="Basic and acidic residues" evidence="1">
    <location>
        <begin position="143"/>
        <end position="165"/>
    </location>
</feature>
<dbReference type="HOGENOM" id="CLU_1062130_0_0_1"/>
<evidence type="ECO:0000256" key="1">
    <source>
        <dbReference type="SAM" id="MobiDB-lite"/>
    </source>
</evidence>
<reference evidence="3" key="2">
    <citation type="submission" date="2015-01" db="EMBL/GenBank/DDBJ databases">
        <title>Evolutionary Origins and Diversification of the Mycorrhizal Mutualists.</title>
        <authorList>
            <consortium name="DOE Joint Genome Institute"/>
            <consortium name="Mycorrhizal Genomics Consortium"/>
            <person name="Kohler A."/>
            <person name="Kuo A."/>
            <person name="Nagy L.G."/>
            <person name="Floudas D."/>
            <person name="Copeland A."/>
            <person name="Barry K.W."/>
            <person name="Cichocki N."/>
            <person name="Veneault-Fourrey C."/>
            <person name="LaButti K."/>
            <person name="Lindquist E.A."/>
            <person name="Lipzen A."/>
            <person name="Lundell T."/>
            <person name="Morin E."/>
            <person name="Murat C."/>
            <person name="Riley R."/>
            <person name="Ohm R."/>
            <person name="Sun H."/>
            <person name="Tunlid A."/>
            <person name="Henrissat B."/>
            <person name="Grigoriev I.V."/>
            <person name="Hibbett D.S."/>
            <person name="Martin F."/>
        </authorList>
    </citation>
    <scope>NUCLEOTIDE SEQUENCE [LARGE SCALE GENOMIC DNA]</scope>
    <source>
        <strain evidence="3">F 1598</strain>
    </source>
</reference>
<gene>
    <name evidence="2" type="ORF">PILCRDRAFT_11545</name>
</gene>
<dbReference type="InterPro" id="IPR046521">
    <property type="entry name" value="DUF6698"/>
</dbReference>
<organism evidence="2 3">
    <name type="scientific">Piloderma croceum (strain F 1598)</name>
    <dbReference type="NCBI Taxonomy" id="765440"/>
    <lineage>
        <taxon>Eukaryota</taxon>
        <taxon>Fungi</taxon>
        <taxon>Dikarya</taxon>
        <taxon>Basidiomycota</taxon>
        <taxon>Agaricomycotina</taxon>
        <taxon>Agaricomycetes</taxon>
        <taxon>Agaricomycetidae</taxon>
        <taxon>Atheliales</taxon>
        <taxon>Atheliaceae</taxon>
        <taxon>Piloderma</taxon>
    </lineage>
</organism>
<keyword evidence="3" id="KW-1185">Reference proteome</keyword>
<reference evidence="2 3" key="1">
    <citation type="submission" date="2014-04" db="EMBL/GenBank/DDBJ databases">
        <authorList>
            <consortium name="DOE Joint Genome Institute"/>
            <person name="Kuo A."/>
            <person name="Tarkka M."/>
            <person name="Buscot F."/>
            <person name="Kohler A."/>
            <person name="Nagy L.G."/>
            <person name="Floudas D."/>
            <person name="Copeland A."/>
            <person name="Barry K.W."/>
            <person name="Cichocki N."/>
            <person name="Veneault-Fourrey C."/>
            <person name="LaButti K."/>
            <person name="Lindquist E.A."/>
            <person name="Lipzen A."/>
            <person name="Lundell T."/>
            <person name="Morin E."/>
            <person name="Murat C."/>
            <person name="Sun H."/>
            <person name="Tunlid A."/>
            <person name="Henrissat B."/>
            <person name="Grigoriev I.V."/>
            <person name="Hibbett D.S."/>
            <person name="Martin F."/>
            <person name="Nordberg H.P."/>
            <person name="Cantor M.N."/>
            <person name="Hua S.X."/>
        </authorList>
    </citation>
    <scope>NUCLEOTIDE SEQUENCE [LARGE SCALE GENOMIC DNA]</scope>
    <source>
        <strain evidence="2 3">F 1598</strain>
    </source>
</reference>
<dbReference type="InParanoid" id="A0A0C3FDY2"/>
<evidence type="ECO:0000313" key="2">
    <source>
        <dbReference type="EMBL" id="KIM78114.1"/>
    </source>
</evidence>
<evidence type="ECO:0000313" key="3">
    <source>
        <dbReference type="Proteomes" id="UP000054166"/>
    </source>
</evidence>
<accession>A0A0C3FDY2</accession>
<proteinExistence type="predicted"/>